<comment type="function">
    <text evidence="4">Reversible hydration of carbon dioxide.</text>
</comment>
<organism evidence="6 7">
    <name type="scientific">Drosophila guanche</name>
    <name type="common">Fruit fly</name>
    <dbReference type="NCBI Taxonomy" id="7266"/>
    <lineage>
        <taxon>Eukaryota</taxon>
        <taxon>Metazoa</taxon>
        <taxon>Ecdysozoa</taxon>
        <taxon>Arthropoda</taxon>
        <taxon>Hexapoda</taxon>
        <taxon>Insecta</taxon>
        <taxon>Pterygota</taxon>
        <taxon>Neoptera</taxon>
        <taxon>Endopterygota</taxon>
        <taxon>Diptera</taxon>
        <taxon>Brachycera</taxon>
        <taxon>Muscomorpha</taxon>
        <taxon>Ephydroidea</taxon>
        <taxon>Drosophilidae</taxon>
        <taxon>Drosophila</taxon>
        <taxon>Sophophora</taxon>
    </lineage>
</organism>
<feature type="chain" id="PRO_5025091974" description="Carbonic anhydrase" evidence="4">
    <location>
        <begin position="26"/>
        <end position="304"/>
    </location>
</feature>
<feature type="signal peptide" evidence="4">
    <location>
        <begin position="1"/>
        <end position="25"/>
    </location>
</feature>
<comment type="catalytic activity">
    <reaction evidence="4">
        <text>hydrogencarbonate + H(+) = CO2 + H2O</text>
        <dbReference type="Rhea" id="RHEA:10748"/>
        <dbReference type="ChEBI" id="CHEBI:15377"/>
        <dbReference type="ChEBI" id="CHEBI:15378"/>
        <dbReference type="ChEBI" id="CHEBI:16526"/>
        <dbReference type="ChEBI" id="CHEBI:17544"/>
        <dbReference type="EC" id="4.2.1.1"/>
    </reaction>
</comment>
<sequence>MPESRIFQKLLLLLPLAYTPHPQLPHNDDGDREVQHWNYEYYGNDWGGTCRTGLRQSPIRLAVHKSLIVPLPRIVFGNYDKKLRSPLKLVNNGHSAHMDIPETRDNSKPFIAGGLLKDRYIAEGLHFHWGSPNWRGSEHSIKDQRFDVEMHIVHRNSRYTDLKEALNHKDGIAVLGVMFKIVQEPDSVFPGLNKIFAQLPKIKKYKQEANIVGSLTLGQLLGNLNTRDFFTYKGSLTTPECEESVTWTVFSQPLPISFAAVSRFWNLRSNDGYRLVNNYRSIQPRNSRPVYYRTSTNQISNLIG</sequence>
<keyword evidence="2 4" id="KW-0479">Metal-binding</keyword>
<evidence type="ECO:0000313" key="6">
    <source>
        <dbReference type="EMBL" id="SPP81151.1"/>
    </source>
</evidence>
<comment type="cofactor">
    <cofactor evidence="4">
        <name>Zn(2+)</name>
        <dbReference type="ChEBI" id="CHEBI:29105"/>
    </cofactor>
</comment>
<keyword evidence="4" id="KW-0456">Lyase</keyword>
<dbReference type="OMA" id="TPECNEA"/>
<dbReference type="Pfam" id="PF00194">
    <property type="entry name" value="Carb_anhydrase"/>
    <property type="match status" value="1"/>
</dbReference>
<dbReference type="EMBL" id="OUUW01000005">
    <property type="protein sequence ID" value="SPP81151.1"/>
    <property type="molecule type" value="Genomic_DNA"/>
</dbReference>
<dbReference type="PANTHER" id="PTHR18952:SF137">
    <property type="entry name" value="CARBONIC ANHYDRASE"/>
    <property type="match status" value="1"/>
</dbReference>
<dbReference type="GO" id="GO:0005737">
    <property type="term" value="C:cytoplasm"/>
    <property type="evidence" value="ECO:0007669"/>
    <property type="project" value="TreeGrafter"/>
</dbReference>
<dbReference type="InterPro" id="IPR001148">
    <property type="entry name" value="CA_dom"/>
</dbReference>
<evidence type="ECO:0000313" key="7">
    <source>
        <dbReference type="Proteomes" id="UP000268350"/>
    </source>
</evidence>
<dbReference type="GO" id="GO:0008270">
    <property type="term" value="F:zinc ion binding"/>
    <property type="evidence" value="ECO:0007669"/>
    <property type="project" value="UniProtKB-UniRule"/>
</dbReference>
<dbReference type="STRING" id="7266.A0A3B0K818"/>
<reference evidence="7" key="1">
    <citation type="submission" date="2018-01" db="EMBL/GenBank/DDBJ databases">
        <authorList>
            <person name="Alioto T."/>
            <person name="Alioto T."/>
        </authorList>
    </citation>
    <scope>NUCLEOTIDE SEQUENCE [LARGE SCALE GENOMIC DNA]</scope>
</reference>
<dbReference type="CDD" id="cd00326">
    <property type="entry name" value="alpha_CA"/>
    <property type="match status" value="1"/>
</dbReference>
<dbReference type="SUPFAM" id="SSF51069">
    <property type="entry name" value="Carbonic anhydrase"/>
    <property type="match status" value="1"/>
</dbReference>
<evidence type="ECO:0000259" key="5">
    <source>
        <dbReference type="PROSITE" id="PS51144"/>
    </source>
</evidence>
<gene>
    <name evidence="6" type="ORF">DGUA_6G006144</name>
</gene>
<dbReference type="SMART" id="SM01057">
    <property type="entry name" value="Carb_anhydrase"/>
    <property type="match status" value="1"/>
</dbReference>
<proteinExistence type="inferred from homology"/>
<dbReference type="PROSITE" id="PS00162">
    <property type="entry name" value="ALPHA_CA_1"/>
    <property type="match status" value="1"/>
</dbReference>
<dbReference type="GO" id="GO:0004089">
    <property type="term" value="F:carbonate dehydratase activity"/>
    <property type="evidence" value="ECO:0007669"/>
    <property type="project" value="UniProtKB-UniRule"/>
</dbReference>
<evidence type="ECO:0000256" key="3">
    <source>
        <dbReference type="ARBA" id="ARBA00022833"/>
    </source>
</evidence>
<dbReference type="OrthoDB" id="429145at2759"/>
<dbReference type="Proteomes" id="UP000268350">
    <property type="component" value="Unassembled WGS sequence"/>
</dbReference>
<evidence type="ECO:0000256" key="2">
    <source>
        <dbReference type="ARBA" id="ARBA00022723"/>
    </source>
</evidence>
<accession>A0A3B0K818</accession>
<comment type="similarity">
    <text evidence="1 4">Belongs to the alpha-carbonic anhydrase family.</text>
</comment>
<dbReference type="PROSITE" id="PS51144">
    <property type="entry name" value="ALPHA_CA_2"/>
    <property type="match status" value="1"/>
</dbReference>
<keyword evidence="7" id="KW-1185">Reference proteome</keyword>
<dbReference type="Gene3D" id="3.10.200.10">
    <property type="entry name" value="Alpha carbonic anhydrase"/>
    <property type="match status" value="1"/>
</dbReference>
<keyword evidence="4" id="KW-0732">Signal</keyword>
<dbReference type="InterPro" id="IPR023561">
    <property type="entry name" value="Carbonic_anhydrase_a-class"/>
</dbReference>
<evidence type="ECO:0000256" key="1">
    <source>
        <dbReference type="ARBA" id="ARBA00010718"/>
    </source>
</evidence>
<dbReference type="InterPro" id="IPR018338">
    <property type="entry name" value="Carbonic_anhydrase_a-class_CS"/>
</dbReference>
<dbReference type="PANTHER" id="PTHR18952">
    <property type="entry name" value="CARBONIC ANHYDRASE"/>
    <property type="match status" value="1"/>
</dbReference>
<protein>
    <recommendedName>
        <fullName evidence="4">Carbonic anhydrase</fullName>
        <ecNumber evidence="4">4.2.1.1</ecNumber>
    </recommendedName>
</protein>
<name>A0A3B0K818_DROGU</name>
<dbReference type="AlphaFoldDB" id="A0A3B0K818"/>
<keyword evidence="3 4" id="KW-0862">Zinc</keyword>
<evidence type="ECO:0000256" key="4">
    <source>
        <dbReference type="RuleBase" id="RU367011"/>
    </source>
</evidence>
<feature type="domain" description="Alpha-carbonic anhydrase" evidence="5">
    <location>
        <begin position="35"/>
        <end position="294"/>
    </location>
</feature>
<dbReference type="EC" id="4.2.1.1" evidence="4"/>
<dbReference type="InterPro" id="IPR036398">
    <property type="entry name" value="CA_dom_sf"/>
</dbReference>